<dbReference type="STRING" id="1294273.roselon_03539"/>
<dbReference type="eggNOG" id="COG0394">
    <property type="taxonomic scope" value="Bacteria"/>
</dbReference>
<dbReference type="Proteomes" id="UP000019593">
    <property type="component" value="Chromosome"/>
</dbReference>
<dbReference type="SUPFAM" id="SSF54427">
    <property type="entry name" value="NTF2-like"/>
    <property type="match status" value="1"/>
</dbReference>
<reference evidence="3 4" key="1">
    <citation type="submission" date="2013-03" db="EMBL/GenBank/DDBJ databases">
        <authorList>
            <person name="Fiebig A."/>
            <person name="Goeker M."/>
            <person name="Klenk H.-P.P."/>
        </authorList>
    </citation>
    <scope>NUCLEOTIDE SEQUENCE [LARGE SCALE GENOMIC DNA]</scope>
    <source>
        <strain evidence="4">DSM 19469</strain>
    </source>
</reference>
<dbReference type="HOGENOM" id="CLU_1015193_0_0_5"/>
<dbReference type="SUPFAM" id="SSF52788">
    <property type="entry name" value="Phosphotyrosine protein phosphatases I"/>
    <property type="match status" value="1"/>
</dbReference>
<dbReference type="InterPro" id="IPR037401">
    <property type="entry name" value="SnoaL-like"/>
</dbReference>
<dbReference type="NCBIfam" id="TIGR02096">
    <property type="entry name" value="ketosteroid isomerase-related protein"/>
    <property type="match status" value="1"/>
</dbReference>
<dbReference type="Pfam" id="PF12680">
    <property type="entry name" value="SnoaL_2"/>
    <property type="match status" value="1"/>
</dbReference>
<keyword evidence="4" id="KW-1185">Reference proteome</keyword>
<dbReference type="SMART" id="SM00226">
    <property type="entry name" value="LMWPc"/>
    <property type="match status" value="1"/>
</dbReference>
<organism evidence="3 4">
    <name type="scientific">Roseicyclus elongatus DSM 19469</name>
    <dbReference type="NCBI Taxonomy" id="1294273"/>
    <lineage>
        <taxon>Bacteria</taxon>
        <taxon>Pseudomonadati</taxon>
        <taxon>Pseudomonadota</taxon>
        <taxon>Alphaproteobacteria</taxon>
        <taxon>Rhodobacterales</taxon>
        <taxon>Roseobacteraceae</taxon>
        <taxon>Roseicyclus</taxon>
    </lineage>
</organism>
<dbReference type="InterPro" id="IPR023485">
    <property type="entry name" value="Ptyr_pPase"/>
</dbReference>
<gene>
    <name evidence="3" type="ORF">roselon_03539</name>
</gene>
<dbReference type="InterPro" id="IPR036196">
    <property type="entry name" value="Ptyr_pPase_sf"/>
</dbReference>
<evidence type="ECO:0000259" key="2">
    <source>
        <dbReference type="SMART" id="SM00226"/>
    </source>
</evidence>
<name>W8RWR3_9RHOB</name>
<proteinExistence type="predicted"/>
<sequence length="274" mass="30526">MAEGIMKKFYGHRAYVQSAGVMNELEIDGFAVAVCSEIGVELQRHRVRSFDDMQEWGDDISGFDLIVSLSPASQRRALELTSSYHLDVEYWPVLDPSGLGHSREEKLAAYRQARDMIVKRMVDRFGPPSGTRRGRNMSDAMEATRALVTRYYAAFNAGDVEGMIACLSPDVAHHVNEGGLREGHERFRAFCAHMTRCYRESLSDVFVMAHPDGTRAAAEFTVNGTYLATDDGLPEATGQTYVLPAGGFFSVEGGLITRVVTYYNLADWMRQVSE</sequence>
<protein>
    <submittedName>
        <fullName evidence="3">Isopropylmalate/homocitrate/citramalate synthase</fullName>
    </submittedName>
</protein>
<dbReference type="Gene3D" id="3.40.50.2300">
    <property type="match status" value="1"/>
</dbReference>
<evidence type="ECO:0000256" key="1">
    <source>
        <dbReference type="ARBA" id="ARBA00022849"/>
    </source>
</evidence>
<evidence type="ECO:0000313" key="4">
    <source>
        <dbReference type="Proteomes" id="UP000019593"/>
    </source>
</evidence>
<dbReference type="eggNOG" id="COG3631">
    <property type="taxonomic scope" value="Bacteria"/>
</dbReference>
<dbReference type="AlphaFoldDB" id="W8RWR3"/>
<dbReference type="PANTHER" id="PTHR43428">
    <property type="entry name" value="ARSENATE REDUCTASE"/>
    <property type="match status" value="1"/>
</dbReference>
<dbReference type="Gene3D" id="3.10.450.50">
    <property type="match status" value="1"/>
</dbReference>
<dbReference type="PANTHER" id="PTHR43428:SF1">
    <property type="entry name" value="ARSENATE REDUCTASE"/>
    <property type="match status" value="1"/>
</dbReference>
<dbReference type="PATRIC" id="fig|1294273.3.peg.3495"/>
<keyword evidence="1" id="KW-0059">Arsenical resistance</keyword>
<accession>W8RWR3</accession>
<dbReference type="EMBL" id="CP004372">
    <property type="protein sequence ID" value="AHM05793.1"/>
    <property type="molecule type" value="Genomic_DNA"/>
</dbReference>
<evidence type="ECO:0000313" key="3">
    <source>
        <dbReference type="EMBL" id="AHM05793.1"/>
    </source>
</evidence>
<dbReference type="GO" id="GO:0046685">
    <property type="term" value="P:response to arsenic-containing substance"/>
    <property type="evidence" value="ECO:0007669"/>
    <property type="project" value="UniProtKB-KW"/>
</dbReference>
<dbReference type="InterPro" id="IPR011721">
    <property type="entry name" value="CHP02096"/>
</dbReference>
<feature type="domain" description="Phosphotyrosine protein phosphatase I" evidence="2">
    <location>
        <begin position="1"/>
        <end position="127"/>
    </location>
</feature>
<dbReference type="InterPro" id="IPR032710">
    <property type="entry name" value="NTF2-like_dom_sf"/>
</dbReference>
<dbReference type="KEGG" id="red:roselon_03539"/>